<dbReference type="GO" id="GO:0004197">
    <property type="term" value="F:cysteine-type endopeptidase activity"/>
    <property type="evidence" value="ECO:0007669"/>
    <property type="project" value="InterPro"/>
</dbReference>
<dbReference type="Pfam" id="PF03568">
    <property type="entry name" value="Separin_C"/>
    <property type="match status" value="1"/>
</dbReference>
<sequence>MASPASSAESSLLSKLESLVSSSGHGPDGAEDIHSLFSDHLRPFSDLYTAPNPRKSSKSATQQQQQQQQALIRSLAKQYLPFLNRSLSILPKLLSSPRPDQSPLFHTYRLCLRCLDSLSSQLSCKPYSIHLQRLRLIRCLESCTLYNESRDEGFAVLESLREIDLGGRRKGKANGRFLPDLKGAGEDKEFIILVVEIVVVLVKCLAMVQSKDGADYLRIIQLVEEAIPWFRVLDANTYEKLHRVLVTYLGKATLFLFAENKCFDADLVRSFSLASLAQYEESPLNDQTFKFARRMCSLLLSEPDERSSFILDIINRLSECGSPDGKVGRENDEIELIELVSYCASRCRNISYEFICTFAANIEAMACKKVQMPIDMILQLYAVGLYLSDAKVKPSGSTSSGGQEDGATLRFLYVNAHRLNVLSSLLGPLQSYFQIECKEIAHGQNDSCKDAESDTRKKKETYLPLYMNALKFLCQPLAELVNVERKQLLAGNEMGSAVTLLCAVQGALNQFCDVLLFHCSSMYERERDGFEDHSKMLLGVAVAAFTLSLITKLNLQSIMNLIEQTISSQWVQQQGLKFLLSSLYNIGVVLYRNKRVKEASKALKLSCQASWTCIMLFCQRSEHDSHGIGNFSDDAIVDFINEACARSAFYLDILHQRGSKKLEKTILSTIWSWSVAQSKFSRLPGPMALVKQWAKIQCKEQKNSNAKNGLSTLCELLLHSSEVSGGMLAIISEQELLAYKEMSSWCPDLCKRMNMRITDVLLEKADLQDNVLQKARLLIERGKTLGVHGIVSLNECIELLSRAASEKTAAGSFSHVVLERHQLATAYCLRALCIQEVDPKSKGILQDITVSLNLWSGIFTSDDCSADELSRVLTEVSLTLFSCTLDLLALKGCFAFHLEIEVWKIIMKVFRCKNIPLENCVSYFWECRRMSHALCTSPISNAFIKIMSEHFGEHSASVDYWISCLKGSQPLIVGLQNSFSFICSASSQGSSNPEISLQLDTAVGEVKEAVLELVSSVPVHSRSTFTAGHLLYDLSERLISSGCLHEALLSAKESHRLRTKLFQEKFTYSIEQRAEKYGEVAELTQKNKYSVRDLQVSRSVVGEVWTFELSTFNLEDTHISPWNVLQGYLESTLQVGTIYELIGNVTEAETFFLWGKDISWSQDLTHFTVTFSSALGKLYCKKRLWNLADRELQSAKQIVMDWNKERSMSSTCSRCCWLLEAGIELQLGNLIRSEVDRTTRLICMNKLSKAEKLFRSALDKLNHFEWKSSDVHEEEKEESSNLKKMNYVDGVYQGTNTVVNQLAARKILPASKQDVKIEIAKGRKAKTVAKSSLKEHCIISDANKRVTRSRYRSSKQNAVLSGDAEACPVTSSSANQTDSLPQQDNSGNGVSCICNNMKCWRCLLTNVAKSGLLNNYINMRWELFRRRISTGLLIGIGKCIGNLDEVHTTHKIFLQSISNLAGGSNNELSHVSVDLIGKEFSGEMLAIERAVVLYSMSWFLLKSYRRQSERNKCCHLAQIQLQQVVSWLKLAFVLCHEVPALAQKVARLLAVTYIISASSEPFSSSRNALSENYWASYFHQASIGSHLNHQFSLHIIQKEKVQDNVGLQGSTVTDSTSIKAEMFSLPRLAPESVKDLEDWVRRFFKSLPCTTIICISVLGDADSSLLQELFSSSARAWLLLSRLNSEDQPIILLKPLDPILEDAVDDGTLGSGKLSDVTCSGKHWHCPWGSTVIDDVIPTYKEILEENYLSSSNYPLEDTKENRLSWWKRRKNLDLRLNKLLRKLEDLWLGPWKYLLLGGLINSSHLDSLHRKLMRDLKSKCKVDASEALVRVILGGAKSASEAETFIPELHSKRSCHICCITQHDEARPDRTSTSDRADKLSSLASQLVQQAISELEVEDDAHREPTILVLDCEVQMLPWENFPILRSQEVYRMPSVGSISVTIDRSRNRREHVGKVAAAFPFIDPLDAFFLLNPGGDLRSTQIEFENWFRDHKLEGKVGSPPATEELARALQQHDLFIYFGHGSGAQYIPRHEVQKLETCAATFLMGCSSGALSLHGSYAPEGMPLAYLAAGSPVIVANLWEVTDKDIDRFGKAMLDAWLEERSNATRICTQCDSLTKEFEAMDLRNNCTGKNSKKLPKKQQAPESQDCIHCCNHSRARIGSFMGQARKACMLPFLIGAAPVCYGVPTGIKRKKDL</sequence>
<dbReference type="Pfam" id="PF25113">
    <property type="entry name" value="TPR_ESP1_2nd"/>
    <property type="match status" value="1"/>
</dbReference>
<dbReference type="Proteomes" id="UP000515151">
    <property type="component" value="Chromosome 4"/>
</dbReference>
<dbReference type="PANTHER" id="PTHR12792">
    <property type="entry name" value="EXTRA SPINDLE POLES 1-RELATED"/>
    <property type="match status" value="1"/>
</dbReference>
<evidence type="ECO:0000256" key="3">
    <source>
        <dbReference type="ARBA" id="ARBA00022801"/>
    </source>
</evidence>
<dbReference type="Pfam" id="PF25110">
    <property type="entry name" value="TPR_ESP1"/>
    <property type="match status" value="1"/>
</dbReference>
<name>A0A6P8DH97_PUNGR</name>
<keyword evidence="7" id="KW-1185">Reference proteome</keyword>
<dbReference type="InterPro" id="IPR005314">
    <property type="entry name" value="Peptidase_C50"/>
</dbReference>
<protein>
    <recommendedName>
        <fullName evidence="2">separase</fullName>
        <ecNumber evidence="2">3.4.22.49</ecNumber>
    </recommendedName>
</protein>
<dbReference type="GO" id="GO:0005737">
    <property type="term" value="C:cytoplasm"/>
    <property type="evidence" value="ECO:0007669"/>
    <property type="project" value="TreeGrafter"/>
</dbReference>
<dbReference type="EC" id="3.4.22.49" evidence="2"/>
<organism evidence="7 8">
    <name type="scientific">Punica granatum</name>
    <name type="common">Pomegranate</name>
    <dbReference type="NCBI Taxonomy" id="22663"/>
    <lineage>
        <taxon>Eukaryota</taxon>
        <taxon>Viridiplantae</taxon>
        <taxon>Streptophyta</taxon>
        <taxon>Embryophyta</taxon>
        <taxon>Tracheophyta</taxon>
        <taxon>Spermatophyta</taxon>
        <taxon>Magnoliopsida</taxon>
        <taxon>eudicotyledons</taxon>
        <taxon>Gunneridae</taxon>
        <taxon>Pentapetalae</taxon>
        <taxon>rosids</taxon>
        <taxon>malvids</taxon>
        <taxon>Myrtales</taxon>
        <taxon>Lythraceae</taxon>
        <taxon>Punica</taxon>
    </lineage>
</organism>
<dbReference type="InterPro" id="IPR056932">
    <property type="entry name" value="TPR_ESP1_2nd"/>
</dbReference>
<evidence type="ECO:0000256" key="1">
    <source>
        <dbReference type="ARBA" id="ARBA00000451"/>
    </source>
</evidence>
<dbReference type="PANTHER" id="PTHR12792:SF0">
    <property type="entry name" value="SEPARIN"/>
    <property type="match status" value="1"/>
</dbReference>
<evidence type="ECO:0000256" key="5">
    <source>
        <dbReference type="SAM" id="MobiDB-lite"/>
    </source>
</evidence>
<reference evidence="7" key="1">
    <citation type="journal article" date="2020" name="Plant Biotechnol. J.">
        <title>The pomegranate (Punica granatum L.) draft genome dissects genetic divergence between soft- and hard-seeded cultivars.</title>
        <authorList>
            <person name="Luo X."/>
            <person name="Li H."/>
            <person name="Wu Z."/>
            <person name="Yao W."/>
            <person name="Zhao P."/>
            <person name="Cao D."/>
            <person name="Yu H."/>
            <person name="Li K."/>
            <person name="Poudel K."/>
            <person name="Zhao D."/>
            <person name="Zhang F."/>
            <person name="Xia X."/>
            <person name="Chen L."/>
            <person name="Wang Q."/>
            <person name="Jing D."/>
            <person name="Cao S."/>
        </authorList>
    </citation>
    <scope>NUCLEOTIDE SEQUENCE [LARGE SCALE GENOMIC DNA]</scope>
    <source>
        <strain evidence="7">cv. Tunisia</strain>
    </source>
</reference>
<dbReference type="InterPro" id="IPR056933">
    <property type="entry name" value="TPR_ESP1"/>
</dbReference>
<dbReference type="GO" id="GO:0005634">
    <property type="term" value="C:nucleus"/>
    <property type="evidence" value="ECO:0007669"/>
    <property type="project" value="InterPro"/>
</dbReference>
<comment type="catalytic activity">
    <reaction evidence="1">
        <text>All bonds known to be hydrolyzed by this endopeptidase have arginine in P1 and an acidic residue in P4. P6 is often occupied by an acidic residue or by a hydroxy-amino-acid residue, the phosphorylation of which enhances cleavage.</text>
        <dbReference type="EC" id="3.4.22.49"/>
    </reaction>
</comment>
<evidence type="ECO:0000313" key="8">
    <source>
        <dbReference type="RefSeq" id="XP_031390813.1"/>
    </source>
</evidence>
<gene>
    <name evidence="8" type="primary">LOC116203280</name>
</gene>
<dbReference type="GO" id="GO:0006508">
    <property type="term" value="P:proteolysis"/>
    <property type="evidence" value="ECO:0007669"/>
    <property type="project" value="InterPro"/>
</dbReference>
<proteinExistence type="predicted"/>
<dbReference type="InterPro" id="IPR030397">
    <property type="entry name" value="SEPARIN_core_dom"/>
</dbReference>
<evidence type="ECO:0000313" key="7">
    <source>
        <dbReference type="Proteomes" id="UP000515151"/>
    </source>
</evidence>
<feature type="region of interest" description="Disordered" evidence="5">
    <location>
        <begin position="48"/>
        <end position="67"/>
    </location>
</feature>
<keyword evidence="4" id="KW-0159">Chromosome partition</keyword>
<feature type="domain" description="Peptidase C50" evidence="6">
    <location>
        <begin position="1966"/>
        <end position="2060"/>
    </location>
</feature>
<dbReference type="PROSITE" id="PS51700">
    <property type="entry name" value="SEPARIN"/>
    <property type="match status" value="1"/>
</dbReference>
<accession>A0A6P8DH97</accession>
<dbReference type="RefSeq" id="XP_031390813.1">
    <property type="nucleotide sequence ID" value="XM_031534953.1"/>
</dbReference>
<evidence type="ECO:0000259" key="6">
    <source>
        <dbReference type="PROSITE" id="PS51700"/>
    </source>
</evidence>
<keyword evidence="3" id="KW-0378">Hydrolase</keyword>
<evidence type="ECO:0000256" key="2">
    <source>
        <dbReference type="ARBA" id="ARBA00012489"/>
    </source>
</evidence>
<evidence type="ECO:0000256" key="4">
    <source>
        <dbReference type="ARBA" id="ARBA00022829"/>
    </source>
</evidence>
<dbReference type="GO" id="GO:0072686">
    <property type="term" value="C:mitotic spindle"/>
    <property type="evidence" value="ECO:0007669"/>
    <property type="project" value="TreeGrafter"/>
</dbReference>
<reference evidence="8" key="2">
    <citation type="submission" date="2025-08" db="UniProtKB">
        <authorList>
            <consortium name="RefSeq"/>
        </authorList>
    </citation>
    <scope>IDENTIFICATION</scope>
    <source>
        <tissue evidence="8">Leaf</tissue>
    </source>
</reference>
<dbReference type="GO" id="GO:0051307">
    <property type="term" value="P:meiotic chromosome separation"/>
    <property type="evidence" value="ECO:0007669"/>
    <property type="project" value="TreeGrafter"/>
</dbReference>
<dbReference type="GeneID" id="116203280"/>
<dbReference type="OrthoDB" id="10255632at2759"/>